<dbReference type="PANTHER" id="PTHR21419">
    <property type="match status" value="1"/>
</dbReference>
<reference evidence="9" key="2">
    <citation type="submission" date="2025-08" db="UniProtKB">
        <authorList>
            <consortium name="Ensembl"/>
        </authorList>
    </citation>
    <scope>IDENTIFICATION</scope>
</reference>
<feature type="compositionally biased region" description="Acidic residues" evidence="6">
    <location>
        <begin position="29"/>
        <end position="39"/>
    </location>
</feature>
<evidence type="ECO:0000259" key="8">
    <source>
        <dbReference type="Pfam" id="PF23727"/>
    </source>
</evidence>
<proteinExistence type="inferred from homology"/>
<comment type="subcellular location">
    <subcellularLocation>
        <location evidence="1">Membrane</location>
        <topology evidence="1">Single-pass membrane protein</topology>
    </subcellularLocation>
</comment>
<feature type="compositionally biased region" description="Gly residues" evidence="6">
    <location>
        <begin position="86"/>
        <end position="106"/>
    </location>
</feature>
<feature type="region of interest" description="Disordered" evidence="6">
    <location>
        <begin position="1"/>
        <end position="114"/>
    </location>
</feature>
<reference evidence="9 10" key="1">
    <citation type="submission" date="2020-10" db="EMBL/GenBank/DDBJ databases">
        <title>Pygocentrus nattereri (red-bellied piranha) genome, fPygNat1, primary haplotype.</title>
        <authorList>
            <person name="Myers G."/>
            <person name="Meyer A."/>
            <person name="Karagic N."/>
            <person name="Pippel M."/>
            <person name="Winkler S."/>
            <person name="Tracey A."/>
            <person name="Wood J."/>
            <person name="Formenti G."/>
            <person name="Howe K."/>
            <person name="Fedrigo O."/>
            <person name="Jarvis E.D."/>
        </authorList>
    </citation>
    <scope>NUCLEOTIDE SEQUENCE [LARGE SCALE GENOMIC DNA]</scope>
</reference>
<evidence type="ECO:0000256" key="1">
    <source>
        <dbReference type="ARBA" id="ARBA00004167"/>
    </source>
</evidence>
<dbReference type="CTD" id="57613"/>
<evidence type="ECO:0000313" key="10">
    <source>
        <dbReference type="Proteomes" id="UP001501920"/>
    </source>
</evidence>
<dbReference type="Proteomes" id="UP001501920">
    <property type="component" value="Chromosome 27"/>
</dbReference>
<dbReference type="GeneTree" id="ENSGT00530000063694"/>
<dbReference type="GeneID" id="108411566"/>
<keyword evidence="4 7" id="KW-0472">Membrane</keyword>
<evidence type="ECO:0000256" key="7">
    <source>
        <dbReference type="SAM" id="Phobius"/>
    </source>
</evidence>
<feature type="transmembrane region" description="Helical" evidence="7">
    <location>
        <begin position="124"/>
        <end position="144"/>
    </location>
</feature>
<dbReference type="OMA" id="FFQHSAN"/>
<dbReference type="InterPro" id="IPR011047">
    <property type="entry name" value="Quinoprotein_ADH-like_sf"/>
</dbReference>
<organism evidence="9 10">
    <name type="scientific">Pygocentrus nattereri</name>
    <name type="common">Red-bellied piranha</name>
    <dbReference type="NCBI Taxonomy" id="42514"/>
    <lineage>
        <taxon>Eukaryota</taxon>
        <taxon>Metazoa</taxon>
        <taxon>Chordata</taxon>
        <taxon>Craniata</taxon>
        <taxon>Vertebrata</taxon>
        <taxon>Euteleostomi</taxon>
        <taxon>Actinopterygii</taxon>
        <taxon>Neopterygii</taxon>
        <taxon>Teleostei</taxon>
        <taxon>Ostariophysi</taxon>
        <taxon>Characiformes</taxon>
        <taxon>Characoidei</taxon>
        <taxon>Pygocentrus</taxon>
    </lineage>
</organism>
<accession>A0A3B4EFQ6</accession>
<evidence type="ECO:0000313" key="9">
    <source>
        <dbReference type="Ensembl" id="ENSPNAP00000034046.1"/>
    </source>
</evidence>
<comment type="similarity">
    <text evidence="5">Belongs to the FAM234 family.</text>
</comment>
<gene>
    <name evidence="9" type="primary">FAM234B</name>
</gene>
<dbReference type="InterPro" id="IPR015943">
    <property type="entry name" value="WD40/YVTN_repeat-like_dom_sf"/>
</dbReference>
<evidence type="ECO:0000256" key="3">
    <source>
        <dbReference type="ARBA" id="ARBA00022989"/>
    </source>
</evidence>
<name>A0A3B4EFQ6_PYGNA</name>
<keyword evidence="2 7" id="KW-0812">Transmembrane</keyword>
<keyword evidence="10" id="KW-1185">Reference proteome</keyword>
<keyword evidence="3 7" id="KW-1133">Transmembrane helix</keyword>
<sequence length="663" mass="70617">MAAALSRALKLPGKKSSELGEYDPLTQADSEDDSEEDDLVLNYPRNGLGRGSCLGPGATDPRGSRTRLGEEEELEEEEEEEERGGGRGMGTGLRQDGAGGGAGPGQVGDPEGNKARAQGAIRTAAFLLPLACATLTVLLCAFLVPCRQGALQHHPQWETQLGDVGGVTSPPLALWDVDGDGKEDLLIAVTKISNSSQPISSLGTSKEYSVVALHGVSGEMIWSRSVKEPVFSIQCGLQTAATEGFVAQRENPPPVCLLVTPSCLTAINASSGKKLWKVQAGEVESRAVAVPNLQGDVVPDLLIAALPADQNSDLSLVLHSGLDGSLIGQPVNFTLTAQGKLIGPLLHETAAGAYYILFGLGTVEAISLRDIYRKATGRIPLPPSLSLRDPLWEKQSKTNQSILHIYSGSEPAEYLLPLVAGVCNNHNNLDPQSNRNSSRSDWVLLNSNSRISIIRERDTHNAWTVNSSAIHSRPAVGHFNDDGVPDLLIQQSANGVRKVQIIDGARGVCVWEAEFVCPRLVLEGSSILTTGGLSVFLFWAGDPLPPSRNATKVSTSEPVLRRLFLLHPAYPTILQQLITTTDTALTATVSYQNVHKDASYVVVLSRPISGLGLGAQVVKSLSVRASLTSALTVRLGQDSKASGPLTPTAFQINKLFKQLSFRQ</sequence>
<protein>
    <recommendedName>
        <fullName evidence="8">FAM234A/B beta-propeller domain-containing protein</fullName>
    </recommendedName>
</protein>
<dbReference type="SUPFAM" id="SSF69318">
    <property type="entry name" value="Integrin alpha N-terminal domain"/>
    <property type="match status" value="1"/>
</dbReference>
<evidence type="ECO:0000256" key="6">
    <source>
        <dbReference type="SAM" id="MobiDB-lite"/>
    </source>
</evidence>
<dbReference type="RefSeq" id="XP_017538686.1">
    <property type="nucleotide sequence ID" value="XM_017683197.2"/>
</dbReference>
<dbReference type="Pfam" id="PF23727">
    <property type="entry name" value="Beta-prop_FAM234A_B"/>
    <property type="match status" value="1"/>
</dbReference>
<evidence type="ECO:0000256" key="2">
    <source>
        <dbReference type="ARBA" id="ARBA00022692"/>
    </source>
</evidence>
<dbReference type="GO" id="GO:0016020">
    <property type="term" value="C:membrane"/>
    <property type="evidence" value="ECO:0007669"/>
    <property type="project" value="UniProtKB-SubCell"/>
</dbReference>
<dbReference type="STRING" id="42514.ENSPNAP00000034046"/>
<dbReference type="PANTHER" id="PTHR21419:SF25">
    <property type="entry name" value="PROTEIN FAM234B"/>
    <property type="match status" value="1"/>
</dbReference>
<reference evidence="9" key="3">
    <citation type="submission" date="2025-09" db="UniProtKB">
        <authorList>
            <consortium name="Ensembl"/>
        </authorList>
    </citation>
    <scope>IDENTIFICATION</scope>
</reference>
<feature type="compositionally biased region" description="Acidic residues" evidence="6">
    <location>
        <begin position="70"/>
        <end position="82"/>
    </location>
</feature>
<dbReference type="OrthoDB" id="9941159at2759"/>
<evidence type="ECO:0000256" key="5">
    <source>
        <dbReference type="ARBA" id="ARBA00025791"/>
    </source>
</evidence>
<feature type="domain" description="FAM234A/B beta-propeller" evidence="8">
    <location>
        <begin position="171"/>
        <end position="641"/>
    </location>
</feature>
<dbReference type="InterPro" id="IPR028994">
    <property type="entry name" value="Integrin_alpha_N"/>
</dbReference>
<dbReference type="InterPro" id="IPR055409">
    <property type="entry name" value="Beta-prop_FAM234A_B"/>
</dbReference>
<dbReference type="Ensembl" id="ENSPNAT00000025496.2">
    <property type="protein sequence ID" value="ENSPNAP00000034046.1"/>
    <property type="gene ID" value="ENSPNAG00000023069.2"/>
</dbReference>
<dbReference type="AlphaFoldDB" id="A0A3B4EFQ6"/>
<dbReference type="InterPro" id="IPR045232">
    <property type="entry name" value="FAM234"/>
</dbReference>
<dbReference type="Gene3D" id="2.130.10.10">
    <property type="entry name" value="YVTN repeat-like/Quinoprotein amine dehydrogenase"/>
    <property type="match status" value="1"/>
</dbReference>
<dbReference type="SUPFAM" id="SSF50998">
    <property type="entry name" value="Quinoprotein alcohol dehydrogenase-like"/>
    <property type="match status" value="1"/>
</dbReference>
<evidence type="ECO:0000256" key="4">
    <source>
        <dbReference type="ARBA" id="ARBA00023136"/>
    </source>
</evidence>